<dbReference type="PROSITE" id="PS51198">
    <property type="entry name" value="UVRD_HELICASE_ATP_BIND"/>
    <property type="match status" value="1"/>
</dbReference>
<evidence type="ECO:0000313" key="8">
    <source>
        <dbReference type="Proteomes" id="UP000538075"/>
    </source>
</evidence>
<dbReference type="GO" id="GO:0043138">
    <property type="term" value="F:3'-5' DNA helicase activity"/>
    <property type="evidence" value="ECO:0007669"/>
    <property type="project" value="TreeGrafter"/>
</dbReference>
<comment type="caution">
    <text evidence="7">The sequence shown here is derived from an EMBL/GenBank/DDBJ whole genome shotgun (WGS) entry which is preliminary data.</text>
</comment>
<dbReference type="Proteomes" id="UP000538075">
    <property type="component" value="Unassembled WGS sequence"/>
</dbReference>
<dbReference type="AlphaFoldDB" id="A0A838WSQ9"/>
<feature type="non-terminal residue" evidence="7">
    <location>
        <position position="232"/>
    </location>
</feature>
<evidence type="ECO:0000313" key="7">
    <source>
        <dbReference type="EMBL" id="MBA4467370.1"/>
    </source>
</evidence>
<keyword evidence="3 5" id="KW-0347">Helicase</keyword>
<sequence>VQAEAQRATLIEGFRWILVDEYQDIGPGEYAFIAAIAGRSLDDPELKLSLFAVGDDDQNIYAFNGASVRFIRQFEADYKARPEFLIENYRSTKCIIEAANQVIALAADRMKVGKDITIDRRRAKAPDGGDLAALDPVAHGRVQLLHCAPGDAAQAIAAVDELVRLSRLVPGWDWARTAIIARNWDQLIPVHAYASELGLPVELANEGRVSVWRLREMQTLAATLRAEPRRLW</sequence>
<comment type="caution">
    <text evidence="5">Lacks conserved residue(s) required for the propagation of feature annotation.</text>
</comment>
<dbReference type="Pfam" id="PF00580">
    <property type="entry name" value="UvrD-helicase"/>
    <property type="match status" value="1"/>
</dbReference>
<dbReference type="InterPro" id="IPR000212">
    <property type="entry name" value="DNA_helicase_UvrD/REP"/>
</dbReference>
<evidence type="ECO:0000256" key="1">
    <source>
        <dbReference type="ARBA" id="ARBA00022741"/>
    </source>
</evidence>
<dbReference type="InterPro" id="IPR014016">
    <property type="entry name" value="UvrD-like_ATP-bd"/>
</dbReference>
<keyword evidence="2 5" id="KW-0378">Hydrolase</keyword>
<dbReference type="EMBL" id="VDFG01001295">
    <property type="protein sequence ID" value="MBA4467370.1"/>
    <property type="molecule type" value="Genomic_DNA"/>
</dbReference>
<evidence type="ECO:0000256" key="3">
    <source>
        <dbReference type="ARBA" id="ARBA00022806"/>
    </source>
</evidence>
<dbReference type="InterPro" id="IPR027417">
    <property type="entry name" value="P-loop_NTPase"/>
</dbReference>
<dbReference type="Gene3D" id="3.40.50.300">
    <property type="entry name" value="P-loop containing nucleotide triphosphate hydrolases"/>
    <property type="match status" value="2"/>
</dbReference>
<dbReference type="GO" id="GO:0005524">
    <property type="term" value="F:ATP binding"/>
    <property type="evidence" value="ECO:0007669"/>
    <property type="project" value="UniProtKB-UniRule"/>
</dbReference>
<accession>A0A838WSQ9</accession>
<dbReference type="GO" id="GO:0000725">
    <property type="term" value="P:recombinational repair"/>
    <property type="evidence" value="ECO:0007669"/>
    <property type="project" value="TreeGrafter"/>
</dbReference>
<reference evidence="7 8" key="1">
    <citation type="journal article" date="2020" name="J. Appl. Phycol.">
        <title>Morphological changes and genome evolution in Raphidiopsis raciborskii CS-506 after 23 years in culture.</title>
        <authorList>
            <person name="Willis A."/>
            <person name="Bent S.J."/>
            <person name="Jameson I.D."/>
        </authorList>
    </citation>
    <scope>NUCLEOTIDE SEQUENCE [LARGE SCALE GENOMIC DNA]</scope>
    <source>
        <strain evidence="7 8">CS-506_A</strain>
    </source>
</reference>
<evidence type="ECO:0000256" key="5">
    <source>
        <dbReference type="PROSITE-ProRule" id="PRU00560"/>
    </source>
</evidence>
<dbReference type="PANTHER" id="PTHR11070:SF2">
    <property type="entry name" value="ATP-DEPENDENT DNA HELICASE SRS2"/>
    <property type="match status" value="1"/>
</dbReference>
<feature type="non-terminal residue" evidence="7">
    <location>
        <position position="1"/>
    </location>
</feature>
<dbReference type="GO" id="GO:0003677">
    <property type="term" value="F:DNA binding"/>
    <property type="evidence" value="ECO:0007669"/>
    <property type="project" value="InterPro"/>
</dbReference>
<keyword evidence="1 5" id="KW-0547">Nucleotide-binding</keyword>
<feature type="domain" description="UvrD-like helicase ATP-binding" evidence="6">
    <location>
        <begin position="1"/>
        <end position="92"/>
    </location>
</feature>
<dbReference type="SUPFAM" id="SSF52540">
    <property type="entry name" value="P-loop containing nucleoside triphosphate hydrolases"/>
    <property type="match status" value="1"/>
</dbReference>
<organism evidence="7 8">
    <name type="scientific">Cylindrospermopsis raciborskii CS-506_A</name>
    <dbReference type="NCBI Taxonomy" id="2585140"/>
    <lineage>
        <taxon>Bacteria</taxon>
        <taxon>Bacillati</taxon>
        <taxon>Cyanobacteriota</taxon>
        <taxon>Cyanophyceae</taxon>
        <taxon>Nostocales</taxon>
        <taxon>Aphanizomenonaceae</taxon>
        <taxon>Cylindrospermopsis</taxon>
    </lineage>
</organism>
<keyword evidence="4 5" id="KW-0067">ATP-binding</keyword>
<gene>
    <name evidence="7" type="ORF">FHK98_19360</name>
</gene>
<evidence type="ECO:0000256" key="4">
    <source>
        <dbReference type="ARBA" id="ARBA00022840"/>
    </source>
</evidence>
<dbReference type="PANTHER" id="PTHR11070">
    <property type="entry name" value="UVRD / RECB / PCRA DNA HELICASE FAMILY MEMBER"/>
    <property type="match status" value="1"/>
</dbReference>
<dbReference type="GO" id="GO:0016787">
    <property type="term" value="F:hydrolase activity"/>
    <property type="evidence" value="ECO:0007669"/>
    <property type="project" value="UniProtKB-UniRule"/>
</dbReference>
<evidence type="ECO:0000256" key="2">
    <source>
        <dbReference type="ARBA" id="ARBA00022801"/>
    </source>
</evidence>
<evidence type="ECO:0000259" key="6">
    <source>
        <dbReference type="PROSITE" id="PS51198"/>
    </source>
</evidence>
<protein>
    <submittedName>
        <fullName evidence="7">ATP-dependent helicase</fullName>
    </submittedName>
</protein>
<proteinExistence type="predicted"/>
<name>A0A838WSQ9_9CYAN</name>